<dbReference type="GO" id="GO:0003677">
    <property type="term" value="F:DNA binding"/>
    <property type="evidence" value="ECO:0007669"/>
    <property type="project" value="InterPro"/>
</dbReference>
<dbReference type="RefSeq" id="WP_090941775.1">
    <property type="nucleotide sequence ID" value="NZ_FOTS01000046.1"/>
</dbReference>
<dbReference type="PROSITE" id="PS50943">
    <property type="entry name" value="HTH_CROC1"/>
    <property type="match status" value="1"/>
</dbReference>
<dbReference type="InterPro" id="IPR010982">
    <property type="entry name" value="Lambda_DNA-bd_dom_sf"/>
</dbReference>
<dbReference type="AlphaFoldDB" id="A0A1I4NGG4"/>
<gene>
    <name evidence="2" type="ORF">SAMN04490355_104628</name>
</gene>
<dbReference type="Gene3D" id="1.10.260.40">
    <property type="entry name" value="lambda repressor-like DNA-binding domains"/>
    <property type="match status" value="1"/>
</dbReference>
<dbReference type="Pfam" id="PF01381">
    <property type="entry name" value="HTH_3"/>
    <property type="match status" value="1"/>
</dbReference>
<dbReference type="OrthoDB" id="1684909at2"/>
<dbReference type="STRING" id="1123291.SAMN04490355_104628"/>
<keyword evidence="3" id="KW-1185">Reference proteome</keyword>
<organism evidence="2 3">
    <name type="scientific">Pelosinus propionicus DSM 13327</name>
    <dbReference type="NCBI Taxonomy" id="1123291"/>
    <lineage>
        <taxon>Bacteria</taxon>
        <taxon>Bacillati</taxon>
        <taxon>Bacillota</taxon>
        <taxon>Negativicutes</taxon>
        <taxon>Selenomonadales</taxon>
        <taxon>Sporomusaceae</taxon>
        <taxon>Pelosinus</taxon>
    </lineage>
</organism>
<dbReference type="InterPro" id="IPR001387">
    <property type="entry name" value="Cro/C1-type_HTH"/>
</dbReference>
<dbReference type="Proteomes" id="UP000199520">
    <property type="component" value="Unassembled WGS sequence"/>
</dbReference>
<evidence type="ECO:0000259" key="1">
    <source>
        <dbReference type="PROSITE" id="PS50943"/>
    </source>
</evidence>
<evidence type="ECO:0000313" key="2">
    <source>
        <dbReference type="EMBL" id="SFM14559.1"/>
    </source>
</evidence>
<sequence>MNYVDIGLRLRHIRGKISQKDFGVQFNVSKSYVNNVEHGSKPSLEFLIGIAVAFDTSLDWILLGKQSQRNPSTKSGAENLLRNELLQIFDTLPPAVQPVMIGAIKTILQHSTDAKNEID</sequence>
<feature type="domain" description="HTH cro/C1-type" evidence="1">
    <location>
        <begin position="16"/>
        <end position="61"/>
    </location>
</feature>
<dbReference type="SMART" id="SM00530">
    <property type="entry name" value="HTH_XRE"/>
    <property type="match status" value="1"/>
</dbReference>
<evidence type="ECO:0000313" key="3">
    <source>
        <dbReference type="Proteomes" id="UP000199520"/>
    </source>
</evidence>
<protein>
    <submittedName>
        <fullName evidence="2">Transcriptional regulator, contains XRE-family HTH domain</fullName>
    </submittedName>
</protein>
<proteinExistence type="predicted"/>
<dbReference type="CDD" id="cd00093">
    <property type="entry name" value="HTH_XRE"/>
    <property type="match status" value="1"/>
</dbReference>
<dbReference type="SUPFAM" id="SSF47413">
    <property type="entry name" value="lambda repressor-like DNA-binding domains"/>
    <property type="match status" value="1"/>
</dbReference>
<dbReference type="EMBL" id="FOTS01000046">
    <property type="protein sequence ID" value="SFM14559.1"/>
    <property type="molecule type" value="Genomic_DNA"/>
</dbReference>
<accession>A0A1I4NGG4</accession>
<name>A0A1I4NGG4_9FIRM</name>
<reference evidence="3" key="1">
    <citation type="submission" date="2016-10" db="EMBL/GenBank/DDBJ databases">
        <authorList>
            <person name="Varghese N."/>
            <person name="Submissions S."/>
        </authorList>
    </citation>
    <scope>NUCLEOTIDE SEQUENCE [LARGE SCALE GENOMIC DNA]</scope>
    <source>
        <strain evidence="3">DSM 13327</strain>
    </source>
</reference>